<protein>
    <submittedName>
        <fullName evidence="1">DUF6152 family protein</fullName>
    </submittedName>
</protein>
<reference evidence="1 2" key="1">
    <citation type="submission" date="2024-02" db="EMBL/GenBank/DDBJ databases">
        <title>Complete genome sequence of Pelagibacterium nitratireducens ZH15.</title>
        <authorList>
            <person name="Zhao L.H."/>
        </authorList>
    </citation>
    <scope>NUCLEOTIDE SEQUENCE [LARGE SCALE GENOMIC DNA]</scope>
    <source>
        <strain evidence="1 2">ZH15</strain>
    </source>
</reference>
<dbReference type="InterPro" id="IPR046150">
    <property type="entry name" value="DUF6152"/>
</dbReference>
<dbReference type="Pfam" id="PF19649">
    <property type="entry name" value="DUF6152"/>
    <property type="match status" value="1"/>
</dbReference>
<accession>A0ABZ2HZF0</accession>
<evidence type="ECO:0000313" key="2">
    <source>
        <dbReference type="Proteomes" id="UP001369958"/>
    </source>
</evidence>
<dbReference type="EMBL" id="CP146275">
    <property type="protein sequence ID" value="WWT32474.1"/>
    <property type="molecule type" value="Genomic_DNA"/>
</dbReference>
<evidence type="ECO:0000313" key="1">
    <source>
        <dbReference type="EMBL" id="WWT32474.1"/>
    </source>
</evidence>
<keyword evidence="2" id="KW-1185">Reference proteome</keyword>
<dbReference type="Proteomes" id="UP001369958">
    <property type="component" value="Chromosome"/>
</dbReference>
<dbReference type="RefSeq" id="WP_338607899.1">
    <property type="nucleotide sequence ID" value="NZ_CP146275.1"/>
</dbReference>
<sequence>MMTIKRALIGGVASIGILAASVVPSLAHHSFAMFDGSQIKVFTGVVTRINPDANHLQIFFAPLDDERRAVIRNDDGEPQIWAVEMNGAAQAAQDGISVNGFAPGTIFSIGLHPLRNGQPGGDRGESALYKCPANTPPAAGDHCWSLAEATAHGDGEIPHEGELEEEYVPE</sequence>
<name>A0ABZ2HZF0_9HYPH</name>
<proteinExistence type="predicted"/>
<organism evidence="1 2">
    <name type="scientific">Pelagibacterium nitratireducens</name>
    <dbReference type="NCBI Taxonomy" id="1046114"/>
    <lineage>
        <taxon>Bacteria</taxon>
        <taxon>Pseudomonadati</taxon>
        <taxon>Pseudomonadota</taxon>
        <taxon>Alphaproteobacteria</taxon>
        <taxon>Hyphomicrobiales</taxon>
        <taxon>Devosiaceae</taxon>
        <taxon>Pelagibacterium</taxon>
    </lineage>
</organism>
<gene>
    <name evidence="1" type="ORF">V6617_15900</name>
</gene>